<proteinExistence type="predicted"/>
<dbReference type="PROSITE" id="PS51257">
    <property type="entry name" value="PROKAR_LIPOPROTEIN"/>
    <property type="match status" value="1"/>
</dbReference>
<gene>
    <name evidence="3" type="ORF">F8C67_00500</name>
</gene>
<dbReference type="OrthoDB" id="880459at2"/>
<sequence length="150" mass="16975">MLRKTLSLLTLGALFFLASCSSNSEKIELPIHAEWSIISMAGYEGELPADHSPTLRMVLANVHGNAGCNEYQGRFTMLNNTLKFNASEFAVTRKMCPPVVMEVEDVFLQNMTMVNSWQINSDNELILSNDVGNEVLRFEYIREIEPEEKK</sequence>
<protein>
    <submittedName>
        <fullName evidence="3">META domain-containing protein</fullName>
    </submittedName>
</protein>
<dbReference type="InterPro" id="IPR005184">
    <property type="entry name" value="DUF306_Meta_HslJ"/>
</dbReference>
<evidence type="ECO:0000256" key="1">
    <source>
        <dbReference type="SAM" id="SignalP"/>
    </source>
</evidence>
<reference evidence="3 4" key="1">
    <citation type="submission" date="2019-09" db="EMBL/GenBank/DDBJ databases">
        <title>Genomes of family Cryomorphaceae.</title>
        <authorList>
            <person name="Bowman J.P."/>
        </authorList>
    </citation>
    <scope>NUCLEOTIDE SEQUENCE [LARGE SCALE GENOMIC DNA]</scope>
    <source>
        <strain evidence="3 4">LMG 25704</strain>
    </source>
</reference>
<dbReference type="EMBL" id="WBVO01000001">
    <property type="protein sequence ID" value="KAB2814242.1"/>
    <property type="molecule type" value="Genomic_DNA"/>
</dbReference>
<dbReference type="InterPro" id="IPR038670">
    <property type="entry name" value="HslJ-like_sf"/>
</dbReference>
<dbReference type="PANTHER" id="PTHR35535:SF2">
    <property type="entry name" value="DUF306 DOMAIN-CONTAINING PROTEIN"/>
    <property type="match status" value="1"/>
</dbReference>
<evidence type="ECO:0000313" key="3">
    <source>
        <dbReference type="EMBL" id="KAB2814242.1"/>
    </source>
</evidence>
<dbReference type="Pfam" id="PF03724">
    <property type="entry name" value="META"/>
    <property type="match status" value="1"/>
</dbReference>
<dbReference type="InterPro" id="IPR053147">
    <property type="entry name" value="Hsp_HslJ-like"/>
</dbReference>
<dbReference type="AlphaFoldDB" id="A0A6N6RIW3"/>
<dbReference type="RefSeq" id="WP_151665823.1">
    <property type="nucleotide sequence ID" value="NZ_WBVO01000001.1"/>
</dbReference>
<evidence type="ECO:0000259" key="2">
    <source>
        <dbReference type="Pfam" id="PF03724"/>
    </source>
</evidence>
<name>A0A6N6RIW3_9FLAO</name>
<dbReference type="Gene3D" id="2.40.128.270">
    <property type="match status" value="1"/>
</dbReference>
<accession>A0A6N6RIW3</accession>
<evidence type="ECO:0000313" key="4">
    <source>
        <dbReference type="Proteomes" id="UP000468650"/>
    </source>
</evidence>
<keyword evidence="4" id="KW-1185">Reference proteome</keyword>
<feature type="signal peptide" evidence="1">
    <location>
        <begin position="1"/>
        <end position="24"/>
    </location>
</feature>
<dbReference type="PANTHER" id="PTHR35535">
    <property type="entry name" value="HEAT SHOCK PROTEIN HSLJ"/>
    <property type="match status" value="1"/>
</dbReference>
<keyword evidence="1" id="KW-0732">Signal</keyword>
<feature type="chain" id="PRO_5027027295" evidence="1">
    <location>
        <begin position="25"/>
        <end position="150"/>
    </location>
</feature>
<comment type="caution">
    <text evidence="3">The sequence shown here is derived from an EMBL/GenBank/DDBJ whole genome shotgun (WGS) entry which is preliminary data.</text>
</comment>
<dbReference type="Proteomes" id="UP000468650">
    <property type="component" value="Unassembled WGS sequence"/>
</dbReference>
<organism evidence="3 4">
    <name type="scientific">Phaeocystidibacter luteus</name>
    <dbReference type="NCBI Taxonomy" id="911197"/>
    <lineage>
        <taxon>Bacteria</taxon>
        <taxon>Pseudomonadati</taxon>
        <taxon>Bacteroidota</taxon>
        <taxon>Flavobacteriia</taxon>
        <taxon>Flavobacteriales</taxon>
        <taxon>Phaeocystidibacteraceae</taxon>
        <taxon>Phaeocystidibacter</taxon>
    </lineage>
</organism>
<feature type="domain" description="DUF306" evidence="2">
    <location>
        <begin position="32"/>
        <end position="139"/>
    </location>
</feature>